<name>A0A8J9U851_9NEOP</name>
<sequence>MKHDKTSSGEEPQKLDLAALLCDHMGVQTVDAYKRRGRSDTEEREGCSGTQTLRAPPDTHTQMQEVTHAVQLPAIDTSQNVEVDVTVLLSVRSSARRLSTKLFASQFMRCQ</sequence>
<feature type="compositionally biased region" description="Basic and acidic residues" evidence="1">
    <location>
        <begin position="34"/>
        <end position="46"/>
    </location>
</feature>
<dbReference type="Proteomes" id="UP000838878">
    <property type="component" value="Chromosome 10"/>
</dbReference>
<gene>
    <name evidence="2" type="ORF">BINO364_LOCUS2424</name>
</gene>
<feature type="region of interest" description="Disordered" evidence="1">
    <location>
        <begin position="34"/>
        <end position="59"/>
    </location>
</feature>
<feature type="non-terminal residue" evidence="2">
    <location>
        <position position="111"/>
    </location>
</feature>
<proteinExistence type="predicted"/>
<dbReference type="AlphaFoldDB" id="A0A8J9U851"/>
<feature type="compositionally biased region" description="Polar residues" evidence="1">
    <location>
        <begin position="48"/>
        <end position="59"/>
    </location>
</feature>
<reference evidence="2" key="1">
    <citation type="submission" date="2021-12" db="EMBL/GenBank/DDBJ databases">
        <authorList>
            <person name="Martin H S."/>
        </authorList>
    </citation>
    <scope>NUCLEOTIDE SEQUENCE</scope>
</reference>
<evidence type="ECO:0000313" key="3">
    <source>
        <dbReference type="Proteomes" id="UP000838878"/>
    </source>
</evidence>
<dbReference type="EMBL" id="OV170230">
    <property type="protein sequence ID" value="CAH0715507.1"/>
    <property type="molecule type" value="Genomic_DNA"/>
</dbReference>
<evidence type="ECO:0000256" key="1">
    <source>
        <dbReference type="SAM" id="MobiDB-lite"/>
    </source>
</evidence>
<evidence type="ECO:0000313" key="2">
    <source>
        <dbReference type="EMBL" id="CAH0715507.1"/>
    </source>
</evidence>
<accession>A0A8J9U851</accession>
<organism evidence="2 3">
    <name type="scientific">Brenthis ino</name>
    <name type="common">lesser marbled fritillary</name>
    <dbReference type="NCBI Taxonomy" id="405034"/>
    <lineage>
        <taxon>Eukaryota</taxon>
        <taxon>Metazoa</taxon>
        <taxon>Ecdysozoa</taxon>
        <taxon>Arthropoda</taxon>
        <taxon>Hexapoda</taxon>
        <taxon>Insecta</taxon>
        <taxon>Pterygota</taxon>
        <taxon>Neoptera</taxon>
        <taxon>Endopterygota</taxon>
        <taxon>Lepidoptera</taxon>
        <taxon>Glossata</taxon>
        <taxon>Ditrysia</taxon>
        <taxon>Papilionoidea</taxon>
        <taxon>Nymphalidae</taxon>
        <taxon>Heliconiinae</taxon>
        <taxon>Argynnini</taxon>
        <taxon>Brenthis</taxon>
    </lineage>
</organism>
<keyword evidence="3" id="KW-1185">Reference proteome</keyword>
<protein>
    <submittedName>
        <fullName evidence="2">Uncharacterized protein</fullName>
    </submittedName>
</protein>